<evidence type="ECO:0000313" key="3">
    <source>
        <dbReference type="Proteomes" id="UP000546213"/>
    </source>
</evidence>
<reference evidence="2 3" key="1">
    <citation type="submission" date="2020-05" db="EMBL/GenBank/DDBJ databases">
        <title>Identification and distribution of gene clusters putatively required for synthesis of sphingolipid metabolism inhibitors in phylogenetically diverse species of the filamentous fungus Fusarium.</title>
        <authorList>
            <person name="Kim H.-S."/>
            <person name="Busman M."/>
            <person name="Brown D.W."/>
            <person name="Divon H."/>
            <person name="Uhlig S."/>
            <person name="Proctor R.H."/>
        </authorList>
    </citation>
    <scope>NUCLEOTIDE SEQUENCE [LARGE SCALE GENOMIC DNA]</scope>
    <source>
        <strain evidence="2 3">NRRL 36939</strain>
    </source>
</reference>
<gene>
    <name evidence="2" type="ORF">FPCIR_12632</name>
</gene>
<feature type="region of interest" description="Disordered" evidence="1">
    <location>
        <begin position="123"/>
        <end position="169"/>
    </location>
</feature>
<feature type="compositionally biased region" description="Basic and acidic residues" evidence="1">
    <location>
        <begin position="1"/>
        <end position="18"/>
    </location>
</feature>
<feature type="compositionally biased region" description="Basic and acidic residues" evidence="1">
    <location>
        <begin position="132"/>
        <end position="151"/>
    </location>
</feature>
<organism evidence="2 3">
    <name type="scientific">Fusarium pseudocircinatum</name>
    <dbReference type="NCBI Taxonomy" id="56676"/>
    <lineage>
        <taxon>Eukaryota</taxon>
        <taxon>Fungi</taxon>
        <taxon>Dikarya</taxon>
        <taxon>Ascomycota</taxon>
        <taxon>Pezizomycotina</taxon>
        <taxon>Sordariomycetes</taxon>
        <taxon>Hypocreomycetidae</taxon>
        <taxon>Hypocreales</taxon>
        <taxon>Nectriaceae</taxon>
        <taxon>Fusarium</taxon>
        <taxon>Fusarium fujikuroi species complex</taxon>
    </lineage>
</organism>
<dbReference type="AlphaFoldDB" id="A0A8H5KLE4"/>
<feature type="region of interest" description="Disordered" evidence="1">
    <location>
        <begin position="1"/>
        <end position="28"/>
    </location>
</feature>
<protein>
    <submittedName>
        <fullName evidence="2">Uncharacterized protein</fullName>
    </submittedName>
</protein>
<sequence>VPTRAGEEAHHVAKEEGRVAGADGTEGIDSAEAVDMELGHMVGVEAGGGVVGHGVDVKIASGKAAAAAVDVGGEDVELTAEEAEEDGTSGDVDSGAVEAEEDAGVVGRASYKSICSDKCGVALRRNPLGVRPEPKSEEKRNKTRPDVGLEGRRKRQKAKPPKGEADDTK</sequence>
<feature type="non-terminal residue" evidence="2">
    <location>
        <position position="169"/>
    </location>
</feature>
<evidence type="ECO:0000313" key="2">
    <source>
        <dbReference type="EMBL" id="KAF5576420.1"/>
    </source>
</evidence>
<comment type="caution">
    <text evidence="2">The sequence shown here is derived from an EMBL/GenBank/DDBJ whole genome shotgun (WGS) entry which is preliminary data.</text>
</comment>
<proteinExistence type="predicted"/>
<feature type="region of interest" description="Disordered" evidence="1">
    <location>
        <begin position="75"/>
        <end position="104"/>
    </location>
</feature>
<accession>A0A8H5KLE4</accession>
<dbReference type="OrthoDB" id="10525532at2759"/>
<name>A0A8H5KLE4_9HYPO</name>
<dbReference type="Proteomes" id="UP000546213">
    <property type="component" value="Unassembled WGS sequence"/>
</dbReference>
<evidence type="ECO:0000256" key="1">
    <source>
        <dbReference type="SAM" id="MobiDB-lite"/>
    </source>
</evidence>
<dbReference type="EMBL" id="JAAOAS010000427">
    <property type="protein sequence ID" value="KAF5576420.1"/>
    <property type="molecule type" value="Genomic_DNA"/>
</dbReference>
<feature type="compositionally biased region" description="Acidic residues" evidence="1">
    <location>
        <begin position="75"/>
        <end position="88"/>
    </location>
</feature>
<keyword evidence="3" id="KW-1185">Reference proteome</keyword>